<dbReference type="GO" id="GO:0008023">
    <property type="term" value="C:transcription elongation factor complex"/>
    <property type="evidence" value="ECO:0007669"/>
    <property type="project" value="TreeGrafter"/>
</dbReference>
<dbReference type="RefSeq" id="XP_065329500.1">
    <property type="nucleotide sequence ID" value="XM_065473428.1"/>
</dbReference>
<comment type="pathway">
    <text evidence="3">tRNA modification; 5-methoxycarbonylmethyl-2-thiouridine-tRNA biosynthesis.</text>
</comment>
<comment type="similarity">
    <text evidence="4">Belongs to the ELP4 family.</text>
</comment>
<evidence type="ECO:0000313" key="10">
    <source>
        <dbReference type="Proteomes" id="UP001334084"/>
    </source>
</evidence>
<dbReference type="Pfam" id="PF05625">
    <property type="entry name" value="PAXNEB"/>
    <property type="match status" value="2"/>
</dbReference>
<evidence type="ECO:0000313" key="9">
    <source>
        <dbReference type="EMBL" id="WUR03355.1"/>
    </source>
</evidence>
<keyword evidence="8" id="KW-0539">Nucleus</keyword>
<keyword evidence="6" id="KW-0963">Cytoplasm</keyword>
<keyword evidence="10" id="KW-1185">Reference proteome</keyword>
<name>A0AAX4JBM8_9MICR</name>
<dbReference type="GO" id="GO:0033588">
    <property type="term" value="C:elongator holoenzyme complex"/>
    <property type="evidence" value="ECO:0007669"/>
    <property type="project" value="InterPro"/>
</dbReference>
<dbReference type="InterPro" id="IPR027417">
    <property type="entry name" value="P-loop_NTPase"/>
</dbReference>
<evidence type="ECO:0000256" key="6">
    <source>
        <dbReference type="ARBA" id="ARBA00022490"/>
    </source>
</evidence>
<dbReference type="InterPro" id="IPR008728">
    <property type="entry name" value="Elongator_complex_protein_4"/>
</dbReference>
<evidence type="ECO:0000256" key="1">
    <source>
        <dbReference type="ARBA" id="ARBA00004123"/>
    </source>
</evidence>
<dbReference type="Proteomes" id="UP001334084">
    <property type="component" value="Chromosome 4"/>
</dbReference>
<protein>
    <recommendedName>
        <fullName evidence="5">Elongator complex protein 4</fullName>
    </recommendedName>
</protein>
<dbReference type="AlphaFoldDB" id="A0AAX4JBM8"/>
<sequence length="267" mass="31784">MSSFIRNQNLKKRKTGIPIFDTFINTLDNGIFILIKEDEYSYMHNFLLNIFMSEGVHENEKNLLTVNKDGLPEIYDRIDNLECTEQLSKMYIAWRYKDLRRKNEECEYSLTNYLEAKHERLLKKDTTLSNIISKLKNTKNFRISLYSLFSPSYDCENIEKNLYEIRKFIRENNHICMVSIPTFFYPNINFNQFFDVVLSLDSNIFTGYLPNYKAILHFEKISLVNKIRENQIDTFKYGIKFSKNRIIIEKIDIPPEDIAESNGCMNF</sequence>
<evidence type="ECO:0000256" key="5">
    <source>
        <dbReference type="ARBA" id="ARBA00020265"/>
    </source>
</evidence>
<dbReference type="EMBL" id="CP142729">
    <property type="protein sequence ID" value="WUR03355.1"/>
    <property type="molecule type" value="Genomic_DNA"/>
</dbReference>
<accession>A0AAX4JBM8</accession>
<evidence type="ECO:0000256" key="3">
    <source>
        <dbReference type="ARBA" id="ARBA00005043"/>
    </source>
</evidence>
<reference evidence="9" key="1">
    <citation type="journal article" date="2024" name="BMC Genomics">
        <title>Functional annotation of a divergent genome using sequence and structure-based similarity.</title>
        <authorList>
            <person name="Svedberg D."/>
            <person name="Winiger R.R."/>
            <person name="Berg A."/>
            <person name="Sharma H."/>
            <person name="Tellgren-Roth C."/>
            <person name="Debrunner-Vossbrinck B.A."/>
            <person name="Vossbrinck C.R."/>
            <person name="Barandun J."/>
        </authorList>
    </citation>
    <scope>NUCLEOTIDE SEQUENCE</scope>
    <source>
        <strain evidence="9">Illinois isolate</strain>
    </source>
</reference>
<dbReference type="PANTHER" id="PTHR12896:SF1">
    <property type="entry name" value="ELONGATOR COMPLEX PROTEIN 4"/>
    <property type="match status" value="1"/>
</dbReference>
<dbReference type="KEGG" id="vnx:VNE69_04177"/>
<evidence type="ECO:0000256" key="4">
    <source>
        <dbReference type="ARBA" id="ARBA00007573"/>
    </source>
</evidence>
<evidence type="ECO:0000256" key="8">
    <source>
        <dbReference type="ARBA" id="ARBA00023242"/>
    </source>
</evidence>
<organism evidence="9 10">
    <name type="scientific">Vairimorpha necatrix</name>
    <dbReference type="NCBI Taxonomy" id="6039"/>
    <lineage>
        <taxon>Eukaryota</taxon>
        <taxon>Fungi</taxon>
        <taxon>Fungi incertae sedis</taxon>
        <taxon>Microsporidia</taxon>
        <taxon>Nosematidae</taxon>
        <taxon>Vairimorpha</taxon>
    </lineage>
</organism>
<evidence type="ECO:0000256" key="7">
    <source>
        <dbReference type="ARBA" id="ARBA00022694"/>
    </source>
</evidence>
<keyword evidence="7" id="KW-0819">tRNA processing</keyword>
<dbReference type="GO" id="GO:0002098">
    <property type="term" value="P:tRNA wobble uridine modification"/>
    <property type="evidence" value="ECO:0007669"/>
    <property type="project" value="InterPro"/>
</dbReference>
<comment type="subcellular location">
    <subcellularLocation>
        <location evidence="2">Cytoplasm</location>
    </subcellularLocation>
    <subcellularLocation>
        <location evidence="1">Nucleus</location>
    </subcellularLocation>
</comment>
<dbReference type="PANTHER" id="PTHR12896">
    <property type="entry name" value="PAX6 NEIGHBOR PROTEIN PAXNEB"/>
    <property type="match status" value="1"/>
</dbReference>
<dbReference type="GeneID" id="90541167"/>
<dbReference type="Gene3D" id="3.40.50.300">
    <property type="entry name" value="P-loop containing nucleotide triphosphate hydrolases"/>
    <property type="match status" value="1"/>
</dbReference>
<gene>
    <name evidence="9" type="ORF">VNE69_04177</name>
</gene>
<dbReference type="GO" id="GO:0005737">
    <property type="term" value="C:cytoplasm"/>
    <property type="evidence" value="ECO:0007669"/>
    <property type="project" value="UniProtKB-SubCell"/>
</dbReference>
<evidence type="ECO:0000256" key="2">
    <source>
        <dbReference type="ARBA" id="ARBA00004496"/>
    </source>
</evidence>
<proteinExistence type="inferred from homology"/>